<reference evidence="6 7" key="1">
    <citation type="submission" date="2020-08" db="EMBL/GenBank/DDBJ databases">
        <title>Sequencing the genomes of 1000 actinobacteria strains.</title>
        <authorList>
            <person name="Klenk H.-P."/>
        </authorList>
    </citation>
    <scope>NUCLEOTIDE SEQUENCE [LARGE SCALE GENOMIC DNA]</scope>
    <source>
        <strain evidence="6 7">DSM 102030</strain>
    </source>
</reference>
<evidence type="ECO:0000256" key="2">
    <source>
        <dbReference type="ARBA" id="ARBA00023015"/>
    </source>
</evidence>
<accession>A0A7W7W549</accession>
<dbReference type="RefSeq" id="WP_184584564.1">
    <property type="nucleotide sequence ID" value="NZ_JACHJT010000002.1"/>
</dbReference>
<dbReference type="Pfam" id="PF00126">
    <property type="entry name" value="HTH_1"/>
    <property type="match status" value="1"/>
</dbReference>
<dbReference type="PROSITE" id="PS50931">
    <property type="entry name" value="HTH_LYSR"/>
    <property type="match status" value="1"/>
</dbReference>
<feature type="domain" description="HTH lysR-type" evidence="5">
    <location>
        <begin position="4"/>
        <end position="61"/>
    </location>
</feature>
<keyword evidence="2" id="KW-0805">Transcription regulation</keyword>
<dbReference type="SUPFAM" id="SSF46785">
    <property type="entry name" value="Winged helix' DNA-binding domain"/>
    <property type="match status" value="1"/>
</dbReference>
<gene>
    <name evidence="6" type="ORF">F4561_005766</name>
</gene>
<dbReference type="InterPro" id="IPR036388">
    <property type="entry name" value="WH-like_DNA-bd_sf"/>
</dbReference>
<dbReference type="Gene3D" id="1.10.10.10">
    <property type="entry name" value="Winged helix-like DNA-binding domain superfamily/Winged helix DNA-binding domain"/>
    <property type="match status" value="1"/>
</dbReference>
<keyword evidence="3 6" id="KW-0238">DNA-binding</keyword>
<evidence type="ECO:0000256" key="3">
    <source>
        <dbReference type="ARBA" id="ARBA00023125"/>
    </source>
</evidence>
<evidence type="ECO:0000313" key="6">
    <source>
        <dbReference type="EMBL" id="MBB4934872.1"/>
    </source>
</evidence>
<dbReference type="InterPro" id="IPR050950">
    <property type="entry name" value="HTH-type_LysR_regulators"/>
</dbReference>
<dbReference type="Gene3D" id="3.40.190.10">
    <property type="entry name" value="Periplasmic binding protein-like II"/>
    <property type="match status" value="2"/>
</dbReference>
<dbReference type="GO" id="GO:0005829">
    <property type="term" value="C:cytosol"/>
    <property type="evidence" value="ECO:0007669"/>
    <property type="project" value="TreeGrafter"/>
</dbReference>
<dbReference type="GO" id="GO:0003677">
    <property type="term" value="F:DNA binding"/>
    <property type="evidence" value="ECO:0007669"/>
    <property type="project" value="UniProtKB-KW"/>
</dbReference>
<dbReference type="InterPro" id="IPR036390">
    <property type="entry name" value="WH_DNA-bd_sf"/>
</dbReference>
<organism evidence="6 7">
    <name type="scientific">Lipingzhangella halophila</name>
    <dbReference type="NCBI Taxonomy" id="1783352"/>
    <lineage>
        <taxon>Bacteria</taxon>
        <taxon>Bacillati</taxon>
        <taxon>Actinomycetota</taxon>
        <taxon>Actinomycetes</taxon>
        <taxon>Streptosporangiales</taxon>
        <taxon>Nocardiopsidaceae</taxon>
        <taxon>Lipingzhangella</taxon>
    </lineage>
</organism>
<evidence type="ECO:0000313" key="7">
    <source>
        <dbReference type="Proteomes" id="UP000523007"/>
    </source>
</evidence>
<dbReference type="Proteomes" id="UP000523007">
    <property type="component" value="Unassembled WGS sequence"/>
</dbReference>
<dbReference type="EMBL" id="JACHJT010000002">
    <property type="protein sequence ID" value="MBB4934872.1"/>
    <property type="molecule type" value="Genomic_DNA"/>
</dbReference>
<dbReference type="InterPro" id="IPR005119">
    <property type="entry name" value="LysR_subst-bd"/>
</dbReference>
<dbReference type="PANTHER" id="PTHR30419:SF28">
    <property type="entry name" value="HTH-TYPE TRANSCRIPTIONAL REGULATOR BSDA"/>
    <property type="match status" value="1"/>
</dbReference>
<dbReference type="SUPFAM" id="SSF53850">
    <property type="entry name" value="Periplasmic binding protein-like II"/>
    <property type="match status" value="1"/>
</dbReference>
<keyword evidence="4" id="KW-0804">Transcription</keyword>
<comment type="similarity">
    <text evidence="1">Belongs to the LysR transcriptional regulatory family.</text>
</comment>
<comment type="caution">
    <text evidence="6">The sequence shown here is derived from an EMBL/GenBank/DDBJ whole genome shotgun (WGS) entry which is preliminary data.</text>
</comment>
<name>A0A7W7W549_9ACTN</name>
<dbReference type="PRINTS" id="PR00039">
    <property type="entry name" value="HTHLYSR"/>
</dbReference>
<dbReference type="GO" id="GO:0003700">
    <property type="term" value="F:DNA-binding transcription factor activity"/>
    <property type="evidence" value="ECO:0007669"/>
    <property type="project" value="InterPro"/>
</dbReference>
<sequence length="305" mass="32680">MDDFTVAGLRVVREAARQGSFSVAAERLGYTQSAVSRQIALMERAAGQALFERRARGVQPTEAGRVVLRRAEAVLSELQATHQDLQDLGTRPPGRLRLGAFPSAMAALVPRAVATLRAREPRAEVKLREGLSARLLRAVERGRLDLALLSGPQPPTEGVEMVPLLDDPLLVALAPDHRLAGHESTTLDELREEAWVAGSSDPNATLLGTWSDASWQPDIAFVARDWLTKLGLTEAGLGITLVPGLAVPALPRGIAVVRVNHPTATRTTTLARSADAADSPLAQLAIDTLRTTAAELTARLHRRLG</sequence>
<dbReference type="AlphaFoldDB" id="A0A7W7W549"/>
<dbReference type="InterPro" id="IPR000847">
    <property type="entry name" value="LysR_HTH_N"/>
</dbReference>
<evidence type="ECO:0000256" key="1">
    <source>
        <dbReference type="ARBA" id="ARBA00009437"/>
    </source>
</evidence>
<dbReference type="Pfam" id="PF03466">
    <property type="entry name" value="LysR_substrate"/>
    <property type="match status" value="1"/>
</dbReference>
<protein>
    <submittedName>
        <fullName evidence="6">DNA-binding transcriptional LysR family regulator</fullName>
    </submittedName>
</protein>
<dbReference type="PANTHER" id="PTHR30419">
    <property type="entry name" value="HTH-TYPE TRANSCRIPTIONAL REGULATOR YBHD"/>
    <property type="match status" value="1"/>
</dbReference>
<dbReference type="FunFam" id="1.10.10.10:FF:000001">
    <property type="entry name" value="LysR family transcriptional regulator"/>
    <property type="match status" value="1"/>
</dbReference>
<evidence type="ECO:0000256" key="4">
    <source>
        <dbReference type="ARBA" id="ARBA00023163"/>
    </source>
</evidence>
<proteinExistence type="inferred from homology"/>
<keyword evidence="7" id="KW-1185">Reference proteome</keyword>
<evidence type="ECO:0000259" key="5">
    <source>
        <dbReference type="PROSITE" id="PS50931"/>
    </source>
</evidence>